<keyword evidence="4" id="KW-0808">Transferase</keyword>
<sequence>MEEEVDHRGDELPPLTKRSSNINLERILKLHKPDFSDAHLTTTGFWPVIRTMMRYGHDHVMSRTWYHYHGEDPNDGPGVLAVAWHTAGLIDPLLIVLKINKPYVFAGRQDILTGPIIGWWGRRMGVQPLLRQAERLRGFVDDETATRVNSSSMLTVASKLAHGQASILLPEGHSHSEWYIQRLRTGPVRSALNAAALAREIGNDVPVILPVGLTFRDPHAWFSDASVEFGEPIQLPELPDKNHGAKLLAGEWVEPDKETTIEVRNEMRDRLGSLTPDAPDIDTWRAWLLLGHIAAKSDGKRLTTWQQEVLHGRAIRDRMRGSSNKVWQGPEGCGEEDLASTSKITEKARKTAKTLHDMKLDARAYHPDSAKLNWKNIVLALVLIPLIAVALPFTILGNGIQATVGFMIAKFNSEAVDKRTTFHMMTMMLGTVLIRPLVHIGTALLLLKVGYFPEYSAFITAPILVAALWFITDVSTFLCRCHLRISCAIRRNIRTYSSSRSKGWNSLRAEFEELSEMLGVLK</sequence>
<evidence type="ECO:0000256" key="2">
    <source>
        <dbReference type="SAM" id="Phobius"/>
    </source>
</evidence>
<keyword evidence="4" id="KW-0012">Acyltransferase</keyword>
<feature type="transmembrane region" description="Helical" evidence="2">
    <location>
        <begin position="421"/>
        <end position="447"/>
    </location>
</feature>
<dbReference type="SUPFAM" id="SSF69593">
    <property type="entry name" value="Glycerol-3-phosphate (1)-acyltransferase"/>
    <property type="match status" value="1"/>
</dbReference>
<dbReference type="InterPro" id="IPR002123">
    <property type="entry name" value="Plipid/glycerol_acylTrfase"/>
</dbReference>
<dbReference type="GO" id="GO:0008654">
    <property type="term" value="P:phospholipid biosynthetic process"/>
    <property type="evidence" value="ECO:0007669"/>
    <property type="project" value="TreeGrafter"/>
</dbReference>
<reference evidence="4" key="1">
    <citation type="journal article" date="2014" name="Genome Biol. Evol.">
        <title>Pangenome evidence for extensive interdomain horizontal transfer affecting lineage core and shell genes in uncultured planktonic thaumarchaeota and euryarchaeota.</title>
        <authorList>
            <person name="Deschamps P."/>
            <person name="Zivanovic Y."/>
            <person name="Moreira D."/>
            <person name="Rodriguez-Valera F."/>
            <person name="Lopez-Garcia P."/>
        </authorList>
    </citation>
    <scope>NUCLEOTIDE SEQUENCE</scope>
</reference>
<dbReference type="SMART" id="SM00563">
    <property type="entry name" value="PlsC"/>
    <property type="match status" value="1"/>
</dbReference>
<organism evidence="4">
    <name type="scientific">uncultured marine group II/III euryarchaeote AD1000_10_C12</name>
    <dbReference type="NCBI Taxonomy" id="1457717"/>
    <lineage>
        <taxon>Archaea</taxon>
        <taxon>Methanobacteriati</taxon>
        <taxon>Methanobacteriota</taxon>
        <taxon>environmental samples</taxon>
    </lineage>
</organism>
<dbReference type="AlphaFoldDB" id="A0A075FJ46"/>
<keyword evidence="2" id="KW-1133">Transmembrane helix</keyword>
<evidence type="ECO:0000313" key="4">
    <source>
        <dbReference type="EMBL" id="AIE91228.1"/>
    </source>
</evidence>
<gene>
    <name evidence="4" type="primary">GAT</name>
</gene>
<proteinExistence type="predicted"/>
<feature type="domain" description="Phospholipid/glycerol acyltransferase" evidence="3">
    <location>
        <begin position="79"/>
        <end position="216"/>
    </location>
</feature>
<name>A0A075FJ46_9EURY</name>
<evidence type="ECO:0000259" key="3">
    <source>
        <dbReference type="SMART" id="SM00563"/>
    </source>
</evidence>
<keyword evidence="2" id="KW-0472">Membrane</keyword>
<dbReference type="PANTHER" id="PTHR31605:SF0">
    <property type="entry name" value="GLYCEROL-3-PHOSPHATE O-ACYLTRANSFERASE 1"/>
    <property type="match status" value="1"/>
</dbReference>
<dbReference type="EC" id="2.3.1.15" evidence="4"/>
<keyword evidence="2" id="KW-0812">Transmembrane</keyword>
<dbReference type="GO" id="GO:0004366">
    <property type="term" value="F:glycerol-3-phosphate O-acyltransferase activity"/>
    <property type="evidence" value="ECO:0007669"/>
    <property type="project" value="UniProtKB-EC"/>
</dbReference>
<dbReference type="GO" id="GO:0016287">
    <property type="term" value="F:glycerone-phosphate O-acyltransferase activity"/>
    <property type="evidence" value="ECO:0007669"/>
    <property type="project" value="TreeGrafter"/>
</dbReference>
<dbReference type="EMBL" id="KF900331">
    <property type="protein sequence ID" value="AIE91228.1"/>
    <property type="molecule type" value="Genomic_DNA"/>
</dbReference>
<feature type="region of interest" description="Disordered" evidence="1">
    <location>
        <begin position="321"/>
        <end position="340"/>
    </location>
</feature>
<evidence type="ECO:0000256" key="1">
    <source>
        <dbReference type="SAM" id="MobiDB-lite"/>
    </source>
</evidence>
<dbReference type="PANTHER" id="PTHR31605">
    <property type="entry name" value="GLYCEROL-3-PHOSPHATE O-ACYLTRANSFERASE 1"/>
    <property type="match status" value="1"/>
</dbReference>
<dbReference type="Pfam" id="PF01553">
    <property type="entry name" value="Acyltransferase"/>
    <property type="match status" value="1"/>
</dbReference>
<dbReference type="InterPro" id="IPR052744">
    <property type="entry name" value="GPAT/DAPAT"/>
</dbReference>
<feature type="transmembrane region" description="Helical" evidence="2">
    <location>
        <begin position="459"/>
        <end position="481"/>
    </location>
</feature>
<feature type="transmembrane region" description="Helical" evidence="2">
    <location>
        <begin position="377"/>
        <end position="400"/>
    </location>
</feature>
<accession>A0A075FJ46</accession>
<protein>
    <submittedName>
        <fullName evidence="4">Acyltransferase domain-containing protein (GAT)</fullName>
        <ecNumber evidence="4">2.3.1.15</ecNumber>
    </submittedName>
</protein>